<feature type="domain" description="Putative glutamine amidotransferase" evidence="1">
    <location>
        <begin position="2"/>
        <end position="248"/>
    </location>
</feature>
<name>A0A7I8D1S8_9FIRM</name>
<keyword evidence="3" id="KW-1185">Reference proteome</keyword>
<gene>
    <name evidence="2" type="ORF">C12CBH8_05940</name>
</gene>
<dbReference type="AlphaFoldDB" id="A0A7I8D1S8"/>
<organism evidence="2 3">
    <name type="scientific">Solibaculum mannosilyticum</name>
    <dbReference type="NCBI Taxonomy" id="2780922"/>
    <lineage>
        <taxon>Bacteria</taxon>
        <taxon>Bacillati</taxon>
        <taxon>Bacillota</taxon>
        <taxon>Clostridia</taxon>
        <taxon>Eubacteriales</taxon>
        <taxon>Oscillospiraceae</taxon>
        <taxon>Solibaculum</taxon>
    </lineage>
</organism>
<reference evidence="3" key="1">
    <citation type="submission" date="2020-07" db="EMBL/GenBank/DDBJ databases">
        <title>Complete genome sequencing of Clostridia bacterium strain 12CBH8.</title>
        <authorList>
            <person name="Sakamoto M."/>
            <person name="Murakami T."/>
            <person name="Mori H."/>
        </authorList>
    </citation>
    <scope>NUCLEOTIDE SEQUENCE [LARGE SCALE GENOMIC DNA]</scope>
    <source>
        <strain evidence="3">12CBH8</strain>
    </source>
</reference>
<dbReference type="KEGG" id="sman:C12CBH8_05940"/>
<evidence type="ECO:0000313" key="3">
    <source>
        <dbReference type="Proteomes" id="UP000593890"/>
    </source>
</evidence>
<dbReference type="CDD" id="cd03143">
    <property type="entry name" value="A4_beta-galactosidase_middle_domain"/>
    <property type="match status" value="1"/>
</dbReference>
<dbReference type="InterPro" id="IPR010768">
    <property type="entry name" value="GATase1-like"/>
</dbReference>
<proteinExistence type="predicted"/>
<sequence length="251" mass="28411">MKVLFVGESCSLLAVHVKGFDHMFLGRCQENGDPCLEALRANGFDVDYMKSDDALMHFPETVEELKKYDAIIFSDVGSNTFLLHPKMHFGGERMPNRLKLVREYVAQGGGFLMCGGYMSFSGYEAKARYGMTPIADILPVDCLHYDDRMEHPDGIYPHIVDADHPILQGIDSPWPYFMGYNKVILKPEAHLIATIGDDNEDVFLAAMDYKQGRSVVFSSDCVAHWGPKAFSEWEHYPTLFGNIVRWLAKEI</sequence>
<evidence type="ECO:0000259" key="1">
    <source>
        <dbReference type="Pfam" id="PF07090"/>
    </source>
</evidence>
<dbReference type="PANTHER" id="PTHR37947:SF1">
    <property type="entry name" value="BLL2462 PROTEIN"/>
    <property type="match status" value="1"/>
</dbReference>
<dbReference type="PANTHER" id="PTHR37947">
    <property type="entry name" value="BLL2462 PROTEIN"/>
    <property type="match status" value="1"/>
</dbReference>
<dbReference type="Proteomes" id="UP000593890">
    <property type="component" value="Chromosome"/>
</dbReference>
<accession>A0A7I8D1S8</accession>
<dbReference type="InterPro" id="IPR029062">
    <property type="entry name" value="Class_I_gatase-like"/>
</dbReference>
<dbReference type="SUPFAM" id="SSF52317">
    <property type="entry name" value="Class I glutamine amidotransferase-like"/>
    <property type="match status" value="1"/>
</dbReference>
<dbReference type="Gene3D" id="3.40.50.880">
    <property type="match status" value="1"/>
</dbReference>
<evidence type="ECO:0000313" key="2">
    <source>
        <dbReference type="EMBL" id="BCI59955.1"/>
    </source>
</evidence>
<dbReference type="EMBL" id="AP023321">
    <property type="protein sequence ID" value="BCI59955.1"/>
    <property type="molecule type" value="Genomic_DNA"/>
</dbReference>
<protein>
    <recommendedName>
        <fullName evidence="1">Putative glutamine amidotransferase domain-containing protein</fullName>
    </recommendedName>
</protein>
<dbReference type="RefSeq" id="WP_090265111.1">
    <property type="nucleotide sequence ID" value="NZ_AP023321.1"/>
</dbReference>
<dbReference type="Pfam" id="PF07090">
    <property type="entry name" value="GATase1_like"/>
    <property type="match status" value="1"/>
</dbReference>